<organism evidence="2 3">
    <name type="scientific">Ferrovibrio terrae</name>
    <dbReference type="NCBI Taxonomy" id="2594003"/>
    <lineage>
        <taxon>Bacteria</taxon>
        <taxon>Pseudomonadati</taxon>
        <taxon>Pseudomonadota</taxon>
        <taxon>Alphaproteobacteria</taxon>
        <taxon>Rhodospirillales</taxon>
        <taxon>Rhodospirillaceae</taxon>
        <taxon>Ferrovibrio</taxon>
    </lineage>
</organism>
<dbReference type="InterPro" id="IPR037523">
    <property type="entry name" value="VOC_core"/>
</dbReference>
<dbReference type="Proteomes" id="UP000317496">
    <property type="component" value="Chromosome"/>
</dbReference>
<dbReference type="InterPro" id="IPR004360">
    <property type="entry name" value="Glyas_Fos-R_dOase_dom"/>
</dbReference>
<dbReference type="KEGG" id="fer:FNB15_07670"/>
<dbReference type="PROSITE" id="PS51819">
    <property type="entry name" value="VOC"/>
    <property type="match status" value="1"/>
</dbReference>
<reference evidence="2 3" key="1">
    <citation type="submission" date="2019-07" db="EMBL/GenBank/DDBJ databases">
        <title>Genome sequencing for Ferrovibrio sp. K5.</title>
        <authorList>
            <person name="Park S.-J."/>
        </authorList>
    </citation>
    <scope>NUCLEOTIDE SEQUENCE [LARGE SCALE GENOMIC DNA]</scope>
    <source>
        <strain evidence="2 3">K5</strain>
    </source>
</reference>
<dbReference type="SUPFAM" id="SSF54593">
    <property type="entry name" value="Glyoxalase/Bleomycin resistance protein/Dihydroxybiphenyl dioxygenase"/>
    <property type="match status" value="1"/>
</dbReference>
<dbReference type="PANTHER" id="PTHR35006">
    <property type="entry name" value="GLYOXALASE FAMILY PROTEIN (AFU_ORTHOLOGUE AFUA_5G14830)"/>
    <property type="match status" value="1"/>
</dbReference>
<dbReference type="AlphaFoldDB" id="A0A516H064"/>
<keyword evidence="3" id="KW-1185">Reference proteome</keyword>
<dbReference type="InterPro" id="IPR029068">
    <property type="entry name" value="Glyas_Bleomycin-R_OHBP_Dase"/>
</dbReference>
<dbReference type="Gene3D" id="3.10.180.10">
    <property type="entry name" value="2,3-Dihydroxybiphenyl 1,2-Dioxygenase, domain 1"/>
    <property type="match status" value="1"/>
</dbReference>
<name>A0A516H064_9PROT</name>
<sequence>MRLHRGRLIDHVQLVVKDLATARRFYEAAFEALGLKVEGEGPGFFFCDEFFVSSPEAHEDFHLTGRAHLAFQAQDQTMVHRFHAAVLAAGGKDNGAPGFRDKYHPGYYAAFAIDPDGNNIEAVFHGLATRSAPSIVIVPHPKA</sequence>
<feature type="domain" description="VOC" evidence="1">
    <location>
        <begin position="8"/>
        <end position="125"/>
    </location>
</feature>
<gene>
    <name evidence="2" type="ORF">FNB15_07670</name>
</gene>
<dbReference type="OrthoDB" id="9807407at2"/>
<proteinExistence type="predicted"/>
<dbReference type="EMBL" id="CP041636">
    <property type="protein sequence ID" value="QDO97156.1"/>
    <property type="molecule type" value="Genomic_DNA"/>
</dbReference>
<dbReference type="CDD" id="cd07262">
    <property type="entry name" value="VOC_like"/>
    <property type="match status" value="1"/>
</dbReference>
<dbReference type="Pfam" id="PF00903">
    <property type="entry name" value="Glyoxalase"/>
    <property type="match status" value="1"/>
</dbReference>
<evidence type="ECO:0000313" key="2">
    <source>
        <dbReference type="EMBL" id="QDO97156.1"/>
    </source>
</evidence>
<evidence type="ECO:0000313" key="3">
    <source>
        <dbReference type="Proteomes" id="UP000317496"/>
    </source>
</evidence>
<protein>
    <submittedName>
        <fullName evidence="2">VOC family protein</fullName>
    </submittedName>
</protein>
<dbReference type="RefSeq" id="WP_144068137.1">
    <property type="nucleotide sequence ID" value="NZ_CP041636.1"/>
</dbReference>
<evidence type="ECO:0000259" key="1">
    <source>
        <dbReference type="PROSITE" id="PS51819"/>
    </source>
</evidence>
<dbReference type="PANTHER" id="PTHR35006:SF2">
    <property type="entry name" value="GLYOXALASE FAMILY PROTEIN (AFU_ORTHOLOGUE AFUA_5G14830)"/>
    <property type="match status" value="1"/>
</dbReference>
<accession>A0A516H064</accession>